<dbReference type="Gene3D" id="2.60.120.560">
    <property type="entry name" value="Exo-inulinase, domain 1"/>
    <property type="match status" value="1"/>
</dbReference>
<dbReference type="EMBL" id="CP015600">
    <property type="protein sequence ID" value="ANF87129.1"/>
    <property type="molecule type" value="Genomic_DNA"/>
</dbReference>
<dbReference type="GO" id="GO:0016788">
    <property type="term" value="F:hydrolase activity, acting on ester bonds"/>
    <property type="evidence" value="ECO:0007669"/>
    <property type="project" value="UniProtKB-ARBA"/>
</dbReference>
<evidence type="ECO:0000313" key="2">
    <source>
        <dbReference type="EMBL" id="ANF87129.1"/>
    </source>
</evidence>
<feature type="compositionally biased region" description="Polar residues" evidence="1">
    <location>
        <begin position="1"/>
        <end position="15"/>
    </location>
</feature>
<accession>A0A172Z557</accession>
<dbReference type="STRING" id="219572.A7J50_3756"/>
<dbReference type="InterPro" id="IPR036514">
    <property type="entry name" value="SGNH_hydro_sf"/>
</dbReference>
<reference evidence="2 3" key="1">
    <citation type="submission" date="2016-05" db="EMBL/GenBank/DDBJ databases">
        <title>Complete genome sequence of Pseudomonas antarctica PAMC 27494.</title>
        <authorList>
            <person name="Lee J."/>
        </authorList>
    </citation>
    <scope>NUCLEOTIDE SEQUENCE [LARGE SCALE GENOMIC DNA]</scope>
    <source>
        <strain evidence="2 3">PAMC 27494</strain>
    </source>
</reference>
<dbReference type="RefSeq" id="WP_064453154.1">
    <property type="nucleotide sequence ID" value="NZ_CP015600.1"/>
</dbReference>
<evidence type="ECO:0000256" key="1">
    <source>
        <dbReference type="SAM" id="MobiDB-lite"/>
    </source>
</evidence>
<evidence type="ECO:0000313" key="3">
    <source>
        <dbReference type="Proteomes" id="UP000077829"/>
    </source>
</evidence>
<organism evidence="2 3">
    <name type="scientific">Pseudomonas antarctica</name>
    <dbReference type="NCBI Taxonomy" id="219572"/>
    <lineage>
        <taxon>Bacteria</taxon>
        <taxon>Pseudomonadati</taxon>
        <taxon>Pseudomonadota</taxon>
        <taxon>Gammaproteobacteria</taxon>
        <taxon>Pseudomonadales</taxon>
        <taxon>Pseudomonadaceae</taxon>
        <taxon>Pseudomonas</taxon>
    </lineage>
</organism>
<dbReference type="AlphaFoldDB" id="A0A172Z557"/>
<protein>
    <recommendedName>
        <fullName evidence="4">SGNH hydrolase-type esterase domain-containing protein</fullName>
    </recommendedName>
</protein>
<dbReference type="SUPFAM" id="SSF52266">
    <property type="entry name" value="SGNH hydrolase"/>
    <property type="match status" value="1"/>
</dbReference>
<evidence type="ECO:0008006" key="4">
    <source>
        <dbReference type="Google" id="ProtNLM"/>
    </source>
</evidence>
<dbReference type="KEGG" id="panr:A7J50_3756"/>
<proteinExistence type="predicted"/>
<dbReference type="PATRIC" id="fig|219572.3.peg.3865"/>
<dbReference type="Proteomes" id="UP000077829">
    <property type="component" value="Chromosome"/>
</dbReference>
<sequence>MAFNTGNPVEPNGSTDPRDLKDNAQIIDKLVNSSDLTWLGRLGKTLKTWAGMTADFMAAQLQRTNDFQAFLQNISFEVPVNYAPGISITRSTQTVLYNGQAYRPKAEALPFVTTTFPADSAKWMLAGDSSLRQDLAAAPGSGKVGFDEAQAYSTGTVGNRLKELNAPGIDKEQRTFSDLDLLPNLGNTKTLDAAIRSGTVRVAFVGDSITQGDADSLYDNSSAAIIMRRLREENPRVTFVFANFSIAGLGIPSFSNPNYKGMAPPADPFVGFYRPPGDALTGQWPGGSVAGKSWIDHLKDWAPDLVCNPFGANDVGWTSLELAAYSKQAIDYMESWAKPPSIAWGAAARPATVSIYGEAVQKAANVARSIARQRNLTLLDFNRLHNVRRFAVDVDNPFYVRDDAFAGFPTNWTLDPGTTLALSTVTPGALEGQGTATRNTLSQDCNLEAFFTATNWSATTVGLLYRDLGTNDGGGQNRYSAFASATAVSLYWAGTMIGSYSYAAIPNGTAIKLRVDVRGALHRVFVNGIERITVWNYGNVMQGKHAVTVVGGFGAVYGFSAHLGNNYVVGRQQLNDVDIYGVNDFATNQNSLGGNGNNHFTKLGNTVIMAAGYFPLTHHMKTVYPKLSSVIVPFTVTGTTQVFDAAGTTLRTQIEGTGVGAATYPLVTSSGATASKQDSAFVNVLTDRNVTCEILSSSGPTSFLQAVVPFTVGLWQVNVSAQFTKNSAGVYANTLTVTAIRIV</sequence>
<name>A0A172Z557_9PSED</name>
<dbReference type="Gene3D" id="3.40.50.1110">
    <property type="entry name" value="SGNH hydrolase"/>
    <property type="match status" value="1"/>
</dbReference>
<feature type="region of interest" description="Disordered" evidence="1">
    <location>
        <begin position="1"/>
        <end position="20"/>
    </location>
</feature>
<gene>
    <name evidence="2" type="ORF">A7J50_3756</name>
</gene>